<organism evidence="1 2">
    <name type="scientific">Iris pallida</name>
    <name type="common">Sweet iris</name>
    <dbReference type="NCBI Taxonomy" id="29817"/>
    <lineage>
        <taxon>Eukaryota</taxon>
        <taxon>Viridiplantae</taxon>
        <taxon>Streptophyta</taxon>
        <taxon>Embryophyta</taxon>
        <taxon>Tracheophyta</taxon>
        <taxon>Spermatophyta</taxon>
        <taxon>Magnoliopsida</taxon>
        <taxon>Liliopsida</taxon>
        <taxon>Asparagales</taxon>
        <taxon>Iridaceae</taxon>
        <taxon>Iridoideae</taxon>
        <taxon>Irideae</taxon>
        <taxon>Iris</taxon>
    </lineage>
</organism>
<sequence>MWVYGMLIFVYVEMDNEDIGKPVSDYFGVMEMVQMFWDTQEMKMLRNLCLMVNLQLTALRHLRRVS</sequence>
<evidence type="ECO:0000313" key="2">
    <source>
        <dbReference type="Proteomes" id="UP001140949"/>
    </source>
</evidence>
<gene>
    <name evidence="1" type="ORF">M6B38_180275</name>
</gene>
<dbReference type="GO" id="GO:0016853">
    <property type="term" value="F:isomerase activity"/>
    <property type="evidence" value="ECO:0007669"/>
    <property type="project" value="UniProtKB-KW"/>
</dbReference>
<reference evidence="1" key="1">
    <citation type="journal article" date="2023" name="GigaByte">
        <title>Genome assembly of the bearded iris, Iris pallida Lam.</title>
        <authorList>
            <person name="Bruccoleri R.E."/>
            <person name="Oakeley E.J."/>
            <person name="Faust A.M.E."/>
            <person name="Altorfer M."/>
            <person name="Dessus-Babus S."/>
            <person name="Burckhardt D."/>
            <person name="Oertli M."/>
            <person name="Naumann U."/>
            <person name="Petersen F."/>
            <person name="Wong J."/>
        </authorList>
    </citation>
    <scope>NUCLEOTIDE SEQUENCE</scope>
    <source>
        <strain evidence="1">GSM-AAB239-AS_SAM_17_03QT</strain>
    </source>
</reference>
<dbReference type="AlphaFoldDB" id="A0AAX6EP39"/>
<evidence type="ECO:0000313" key="1">
    <source>
        <dbReference type="EMBL" id="KAJ6805671.1"/>
    </source>
</evidence>
<protein>
    <submittedName>
        <fullName evidence="1">Protein disulfide isomerase-like 1-4</fullName>
    </submittedName>
</protein>
<proteinExistence type="predicted"/>
<keyword evidence="2" id="KW-1185">Reference proteome</keyword>
<comment type="caution">
    <text evidence="1">The sequence shown here is derived from an EMBL/GenBank/DDBJ whole genome shotgun (WGS) entry which is preliminary data.</text>
</comment>
<name>A0AAX6EP39_IRIPA</name>
<reference evidence="1" key="2">
    <citation type="submission" date="2023-04" db="EMBL/GenBank/DDBJ databases">
        <authorList>
            <person name="Bruccoleri R.E."/>
            <person name="Oakeley E.J."/>
            <person name="Faust A.-M."/>
            <person name="Dessus-Babus S."/>
            <person name="Altorfer M."/>
            <person name="Burckhardt D."/>
            <person name="Oertli M."/>
            <person name="Naumann U."/>
            <person name="Petersen F."/>
            <person name="Wong J."/>
        </authorList>
    </citation>
    <scope>NUCLEOTIDE SEQUENCE</scope>
    <source>
        <strain evidence="1">GSM-AAB239-AS_SAM_17_03QT</strain>
        <tissue evidence="1">Leaf</tissue>
    </source>
</reference>
<dbReference type="Proteomes" id="UP001140949">
    <property type="component" value="Unassembled WGS sequence"/>
</dbReference>
<dbReference type="EMBL" id="JANAVB010035349">
    <property type="protein sequence ID" value="KAJ6805671.1"/>
    <property type="molecule type" value="Genomic_DNA"/>
</dbReference>
<accession>A0AAX6EP39</accession>
<keyword evidence="1" id="KW-0413">Isomerase</keyword>